<evidence type="ECO:0000313" key="3">
    <source>
        <dbReference type="Proteomes" id="UP000053268"/>
    </source>
</evidence>
<dbReference type="AlphaFoldDB" id="A0A0N1IB89"/>
<evidence type="ECO:0000313" key="2">
    <source>
        <dbReference type="EMBL" id="KPJ00935.1"/>
    </source>
</evidence>
<feature type="region of interest" description="Disordered" evidence="1">
    <location>
        <begin position="15"/>
        <end position="35"/>
    </location>
</feature>
<gene>
    <name evidence="2" type="ORF">RR46_00871</name>
</gene>
<accession>A0A0N1IB89</accession>
<name>A0A0N1IB89_PAPXU</name>
<dbReference type="EMBL" id="KQ459444">
    <property type="protein sequence ID" value="KPJ00935.1"/>
    <property type="molecule type" value="Genomic_DNA"/>
</dbReference>
<proteinExistence type="predicted"/>
<reference evidence="2 3" key="1">
    <citation type="journal article" date="2015" name="Nat. Commun.">
        <title>Outbred genome sequencing and CRISPR/Cas9 gene editing in butterflies.</title>
        <authorList>
            <person name="Li X."/>
            <person name="Fan D."/>
            <person name="Zhang W."/>
            <person name="Liu G."/>
            <person name="Zhang L."/>
            <person name="Zhao L."/>
            <person name="Fang X."/>
            <person name="Chen L."/>
            <person name="Dong Y."/>
            <person name="Chen Y."/>
            <person name="Ding Y."/>
            <person name="Zhao R."/>
            <person name="Feng M."/>
            <person name="Zhu Y."/>
            <person name="Feng Y."/>
            <person name="Jiang X."/>
            <person name="Zhu D."/>
            <person name="Xiang H."/>
            <person name="Feng X."/>
            <person name="Li S."/>
            <person name="Wang J."/>
            <person name="Zhang G."/>
            <person name="Kronforst M.R."/>
            <person name="Wang W."/>
        </authorList>
    </citation>
    <scope>NUCLEOTIDE SEQUENCE [LARGE SCALE GENOMIC DNA]</scope>
    <source>
        <strain evidence="2">Ya'a_city_454_Px</strain>
        <tissue evidence="2">Whole body</tissue>
    </source>
</reference>
<organism evidence="2 3">
    <name type="scientific">Papilio xuthus</name>
    <name type="common">Asian swallowtail butterfly</name>
    <dbReference type="NCBI Taxonomy" id="66420"/>
    <lineage>
        <taxon>Eukaryota</taxon>
        <taxon>Metazoa</taxon>
        <taxon>Ecdysozoa</taxon>
        <taxon>Arthropoda</taxon>
        <taxon>Hexapoda</taxon>
        <taxon>Insecta</taxon>
        <taxon>Pterygota</taxon>
        <taxon>Neoptera</taxon>
        <taxon>Endopterygota</taxon>
        <taxon>Lepidoptera</taxon>
        <taxon>Glossata</taxon>
        <taxon>Ditrysia</taxon>
        <taxon>Papilionoidea</taxon>
        <taxon>Papilionidae</taxon>
        <taxon>Papilioninae</taxon>
        <taxon>Papilio</taxon>
    </lineage>
</organism>
<keyword evidence="3" id="KW-1185">Reference proteome</keyword>
<protein>
    <submittedName>
        <fullName evidence="2">Uncharacterized protein</fullName>
    </submittedName>
</protein>
<sequence>MVYWMFTPRRQLRAGGFNAPAPPHPPPRAARCPTPTSSNVIRAKNAVSNFYEAIKFKAMISREMSRESTSDVYVPRAGHLWWSILTD</sequence>
<dbReference type="Proteomes" id="UP000053268">
    <property type="component" value="Unassembled WGS sequence"/>
</dbReference>
<evidence type="ECO:0000256" key="1">
    <source>
        <dbReference type="SAM" id="MobiDB-lite"/>
    </source>
</evidence>